<reference evidence="2" key="1">
    <citation type="submission" date="2022-05" db="EMBL/GenBank/DDBJ databases">
        <title>Comparative Genomics of Spacecraft Associated Microbes.</title>
        <authorList>
            <person name="Tran M.T."/>
            <person name="Wright A."/>
            <person name="Seuylemezian A."/>
            <person name="Eisen J."/>
            <person name="Coil D."/>
        </authorList>
    </citation>
    <scope>NUCLEOTIDE SEQUENCE</scope>
    <source>
        <strain evidence="2">214.1.1</strain>
    </source>
</reference>
<organism evidence="2 3">
    <name type="scientific">Halalkalibacter oceani</name>
    <dbReference type="NCBI Taxonomy" id="1653776"/>
    <lineage>
        <taxon>Bacteria</taxon>
        <taxon>Bacillati</taxon>
        <taxon>Bacillota</taxon>
        <taxon>Bacilli</taxon>
        <taxon>Bacillales</taxon>
        <taxon>Bacillaceae</taxon>
        <taxon>Halalkalibacter</taxon>
    </lineage>
</organism>
<dbReference type="Proteomes" id="UP001139179">
    <property type="component" value="Unassembled WGS sequence"/>
</dbReference>
<dbReference type="Pfam" id="PF01170">
    <property type="entry name" value="UPF0020"/>
    <property type="match status" value="1"/>
</dbReference>
<dbReference type="AlphaFoldDB" id="A0A9X2ING4"/>
<keyword evidence="3" id="KW-1185">Reference proteome</keyword>
<dbReference type="InterPro" id="IPR000241">
    <property type="entry name" value="RlmKL-like_Mtase"/>
</dbReference>
<dbReference type="EMBL" id="JAMBOL010000002">
    <property type="protein sequence ID" value="MCM3713377.1"/>
    <property type="molecule type" value="Genomic_DNA"/>
</dbReference>
<sequence length="315" mass="35337">MKTAEKNYMYLYAYHDDDEALAKLEMRSLFGADTGMKVLQSRKKIDPSRSPFIRGRIEIIVQAESLEELLAKADGRVIEAESFKVTMIKNDSLAKGKSPAFHERRRLEREIGSLLRGTVDLNKPERIVALLTWTEGWLLGYYEESQSIWLEHQHKPEAYSTALSTRVARAVVNIAVPEPQGAKVIDPCCGAGTVLIEALSMGIEIAGGEVNPLVAQKARKNVAHFGYECPVNLRDMREVRERYDVAIIDMPYNLCSVLSPDVKREMLEAARAFAGKLVVVTVEELDSFLQGAGFHVIDRALAKKGRFVREIIVCR</sequence>
<dbReference type="InterPro" id="IPR029063">
    <property type="entry name" value="SAM-dependent_MTases_sf"/>
</dbReference>
<keyword evidence="2" id="KW-0808">Transferase</keyword>
<dbReference type="GO" id="GO:0016423">
    <property type="term" value="F:tRNA (guanine) methyltransferase activity"/>
    <property type="evidence" value="ECO:0007669"/>
    <property type="project" value="TreeGrafter"/>
</dbReference>
<evidence type="ECO:0000313" key="3">
    <source>
        <dbReference type="Proteomes" id="UP001139179"/>
    </source>
</evidence>
<dbReference type="CDD" id="cd02440">
    <property type="entry name" value="AdoMet_MTases"/>
    <property type="match status" value="1"/>
</dbReference>
<feature type="domain" description="Ribosomal RNA large subunit methyltransferase K/L-like methyltransferase" evidence="1">
    <location>
        <begin position="156"/>
        <end position="253"/>
    </location>
</feature>
<comment type="caution">
    <text evidence="2">The sequence shown here is derived from an EMBL/GenBank/DDBJ whole genome shotgun (WGS) entry which is preliminary data.</text>
</comment>
<dbReference type="Gene3D" id="3.40.50.150">
    <property type="entry name" value="Vaccinia Virus protein VP39"/>
    <property type="match status" value="1"/>
</dbReference>
<keyword evidence="2" id="KW-0489">Methyltransferase</keyword>
<proteinExistence type="predicted"/>
<evidence type="ECO:0000313" key="2">
    <source>
        <dbReference type="EMBL" id="MCM3713377.1"/>
    </source>
</evidence>
<dbReference type="PANTHER" id="PTHR14911:SF13">
    <property type="entry name" value="TRNA (GUANINE(6)-N2)-METHYLTRANSFERASE THUMP3"/>
    <property type="match status" value="1"/>
</dbReference>
<gene>
    <name evidence="2" type="ORF">M3202_04710</name>
</gene>
<dbReference type="RefSeq" id="WP_251222181.1">
    <property type="nucleotide sequence ID" value="NZ_JAMBOL010000002.1"/>
</dbReference>
<evidence type="ECO:0000259" key="1">
    <source>
        <dbReference type="Pfam" id="PF01170"/>
    </source>
</evidence>
<dbReference type="PANTHER" id="PTHR14911">
    <property type="entry name" value="THUMP DOMAIN-CONTAINING"/>
    <property type="match status" value="1"/>
</dbReference>
<dbReference type="GO" id="GO:0030488">
    <property type="term" value="P:tRNA methylation"/>
    <property type="evidence" value="ECO:0007669"/>
    <property type="project" value="TreeGrafter"/>
</dbReference>
<name>A0A9X2ING4_9BACI</name>
<accession>A0A9X2ING4</accession>
<dbReference type="SUPFAM" id="SSF53335">
    <property type="entry name" value="S-adenosyl-L-methionine-dependent methyltransferases"/>
    <property type="match status" value="1"/>
</dbReference>
<protein>
    <submittedName>
        <fullName evidence="2">RsmD family RNA methyltransferase</fullName>
    </submittedName>
</protein>